<gene>
    <name evidence="1" type="ORF">AA0113_g6813</name>
</gene>
<accession>A0A4Q4RW95</accession>
<name>A0A4Q4RW95_9PLEO</name>
<dbReference type="Proteomes" id="UP000293823">
    <property type="component" value="Unassembled WGS sequence"/>
</dbReference>
<dbReference type="AlphaFoldDB" id="A0A4Q4RW95"/>
<evidence type="ECO:0000313" key="2">
    <source>
        <dbReference type="Proteomes" id="UP000293823"/>
    </source>
</evidence>
<evidence type="ECO:0000313" key="1">
    <source>
        <dbReference type="EMBL" id="RYO61479.1"/>
    </source>
</evidence>
<protein>
    <submittedName>
        <fullName evidence="1">Uncharacterized protein</fullName>
    </submittedName>
</protein>
<sequence length="62" mass="6380">MMQVSSQKGEVGLGGAMASAMGGPLDCLDSSRVTTLKVQHPNAPDDNPPRIALFAFGAAIHD</sequence>
<proteinExistence type="predicted"/>
<reference evidence="2" key="1">
    <citation type="journal article" date="2019" name="bioRxiv">
        <title>Genomics, evolutionary history and diagnostics of the Alternaria alternata species group including apple and Asian pear pathotypes.</title>
        <authorList>
            <person name="Armitage A.D."/>
            <person name="Cockerton H.M."/>
            <person name="Sreenivasaprasad S."/>
            <person name="Woodhall J.W."/>
            <person name="Lane C.R."/>
            <person name="Harrison R.J."/>
            <person name="Clarkson J.P."/>
        </authorList>
    </citation>
    <scope>NUCLEOTIDE SEQUENCE [LARGE SCALE GENOMIC DNA]</scope>
    <source>
        <strain evidence="2">RGR 97.0016</strain>
    </source>
</reference>
<dbReference type="EMBL" id="PEJP01000025">
    <property type="protein sequence ID" value="RYO61479.1"/>
    <property type="molecule type" value="Genomic_DNA"/>
</dbReference>
<comment type="caution">
    <text evidence="1">The sequence shown here is derived from an EMBL/GenBank/DDBJ whole genome shotgun (WGS) entry which is preliminary data.</text>
</comment>
<keyword evidence="2" id="KW-1185">Reference proteome</keyword>
<organism evidence="1 2">
    <name type="scientific">Alternaria arborescens</name>
    <dbReference type="NCBI Taxonomy" id="156630"/>
    <lineage>
        <taxon>Eukaryota</taxon>
        <taxon>Fungi</taxon>
        <taxon>Dikarya</taxon>
        <taxon>Ascomycota</taxon>
        <taxon>Pezizomycotina</taxon>
        <taxon>Dothideomycetes</taxon>
        <taxon>Pleosporomycetidae</taxon>
        <taxon>Pleosporales</taxon>
        <taxon>Pleosporineae</taxon>
        <taxon>Pleosporaceae</taxon>
        <taxon>Alternaria</taxon>
        <taxon>Alternaria sect. Alternaria</taxon>
    </lineage>
</organism>